<sequence length="107" mass="11389">MKALSIAIAFFFVAALQVSETATANTEINKTEIVTPFASFKLINDTGDKVSIHTGSGFVSLNKGGSTSITCNKGKEVRWAKSGKKGSVIFKISGDHCGKTIKLSEYL</sequence>
<protein>
    <submittedName>
        <fullName evidence="2">Uncharacterized protein</fullName>
    </submittedName>
</protein>
<reference evidence="2 3" key="1">
    <citation type="submission" date="2020-02" db="EMBL/GenBank/DDBJ databases">
        <title>Complete genome sequence of Flavobacteriaceae bacterium.</title>
        <authorList>
            <person name="Kim S.-J."/>
            <person name="Kim Y.-S."/>
            <person name="Kim K.-H."/>
        </authorList>
    </citation>
    <scope>NUCLEOTIDE SEQUENCE [LARGE SCALE GENOMIC DNA]</scope>
    <source>
        <strain evidence="2 3">RR4-40</strain>
    </source>
</reference>
<dbReference type="RefSeq" id="WP_164679843.1">
    <property type="nucleotide sequence ID" value="NZ_CP049057.1"/>
</dbReference>
<keyword evidence="1" id="KW-0732">Signal</keyword>
<gene>
    <name evidence="2" type="ORF">G5B37_09715</name>
</gene>
<accession>A0A6G6GQ39</accession>
<evidence type="ECO:0000256" key="1">
    <source>
        <dbReference type="SAM" id="SignalP"/>
    </source>
</evidence>
<dbReference type="Proteomes" id="UP000505306">
    <property type="component" value="Chromosome"/>
</dbReference>
<organism evidence="2 3">
    <name type="scientific">Rasiella rasia</name>
    <dbReference type="NCBI Taxonomy" id="2744027"/>
    <lineage>
        <taxon>Bacteria</taxon>
        <taxon>Pseudomonadati</taxon>
        <taxon>Bacteroidota</taxon>
        <taxon>Flavobacteriia</taxon>
        <taxon>Flavobacteriales</taxon>
        <taxon>Flavobacteriaceae</taxon>
        <taxon>Rasiella</taxon>
    </lineage>
</organism>
<dbReference type="EMBL" id="CP049057">
    <property type="protein sequence ID" value="QIE59831.1"/>
    <property type="molecule type" value="Genomic_DNA"/>
</dbReference>
<evidence type="ECO:0000313" key="2">
    <source>
        <dbReference type="EMBL" id="QIE59831.1"/>
    </source>
</evidence>
<name>A0A6G6GQ39_9FLAO</name>
<dbReference type="AlphaFoldDB" id="A0A6G6GQ39"/>
<keyword evidence="3" id="KW-1185">Reference proteome</keyword>
<feature type="signal peptide" evidence="1">
    <location>
        <begin position="1"/>
        <end position="24"/>
    </location>
</feature>
<feature type="chain" id="PRO_5026158274" evidence="1">
    <location>
        <begin position="25"/>
        <end position="107"/>
    </location>
</feature>
<proteinExistence type="predicted"/>
<dbReference type="KEGG" id="mgel:G5B37_09715"/>
<evidence type="ECO:0000313" key="3">
    <source>
        <dbReference type="Proteomes" id="UP000505306"/>
    </source>
</evidence>